<dbReference type="InterPro" id="IPR000477">
    <property type="entry name" value="RT_dom"/>
</dbReference>
<dbReference type="Gene3D" id="1.20.120.1900">
    <property type="entry name" value="Gamma-tubulin complex, C-terminal domain"/>
    <property type="match status" value="1"/>
</dbReference>
<evidence type="ECO:0000313" key="8">
    <source>
        <dbReference type="EMBL" id="CAG9108124.1"/>
    </source>
</evidence>
<feature type="domain" description="Reverse transcriptase" evidence="7">
    <location>
        <begin position="235"/>
        <end position="506"/>
    </location>
</feature>
<dbReference type="SUPFAM" id="SSF56672">
    <property type="entry name" value="DNA/RNA polymerases"/>
    <property type="match status" value="1"/>
</dbReference>
<reference evidence="8" key="1">
    <citation type="submission" date="2020-11" db="EMBL/GenBank/DDBJ databases">
        <authorList>
            <person name="Whiteford S."/>
        </authorList>
    </citation>
    <scope>NUCLEOTIDE SEQUENCE</scope>
</reference>
<feature type="compositionally biased region" description="Basic and acidic residues" evidence="6">
    <location>
        <begin position="1098"/>
        <end position="1116"/>
    </location>
</feature>
<dbReference type="InterPro" id="IPR040457">
    <property type="entry name" value="GCP_C"/>
</dbReference>
<comment type="subcellular location">
    <subcellularLocation>
        <location evidence="1">Cytoplasm</location>
        <location evidence="1">Cytoskeleton</location>
    </subcellularLocation>
</comment>
<dbReference type="GO" id="GO:0071897">
    <property type="term" value="P:DNA biosynthetic process"/>
    <property type="evidence" value="ECO:0007669"/>
    <property type="project" value="UniProtKB-ARBA"/>
</dbReference>
<dbReference type="Pfam" id="PF17681">
    <property type="entry name" value="GCP_N_terminal"/>
    <property type="match status" value="1"/>
</dbReference>
<dbReference type="GO" id="GO:0031122">
    <property type="term" value="P:cytoplasmic microtubule organization"/>
    <property type="evidence" value="ECO:0007669"/>
    <property type="project" value="TreeGrafter"/>
</dbReference>
<keyword evidence="4" id="KW-0493">Microtubule</keyword>
<dbReference type="InterPro" id="IPR041470">
    <property type="entry name" value="GCP_N"/>
</dbReference>
<evidence type="ECO:0000256" key="6">
    <source>
        <dbReference type="SAM" id="MobiDB-lite"/>
    </source>
</evidence>
<name>A0A8S4E1I3_PLUXY</name>
<evidence type="ECO:0000256" key="5">
    <source>
        <dbReference type="ARBA" id="ARBA00023212"/>
    </source>
</evidence>
<dbReference type="InterPro" id="IPR042241">
    <property type="entry name" value="GCP_C_sf"/>
</dbReference>
<dbReference type="GO" id="GO:0051011">
    <property type="term" value="F:microtubule minus-end binding"/>
    <property type="evidence" value="ECO:0007669"/>
    <property type="project" value="TreeGrafter"/>
</dbReference>
<dbReference type="CDD" id="cd01650">
    <property type="entry name" value="RT_nLTR_like"/>
    <property type="match status" value="1"/>
</dbReference>
<dbReference type="InterPro" id="IPR043502">
    <property type="entry name" value="DNA/RNA_pol_sf"/>
</dbReference>
<comment type="similarity">
    <text evidence="2">Belongs to the TUBGCP family.</text>
</comment>
<dbReference type="EMBL" id="CAJHNJ030000010">
    <property type="protein sequence ID" value="CAG9108124.1"/>
    <property type="molecule type" value="Genomic_DNA"/>
</dbReference>
<evidence type="ECO:0000256" key="4">
    <source>
        <dbReference type="ARBA" id="ARBA00022701"/>
    </source>
</evidence>
<dbReference type="GO" id="GO:0051225">
    <property type="term" value="P:spindle assembly"/>
    <property type="evidence" value="ECO:0007669"/>
    <property type="project" value="TreeGrafter"/>
</dbReference>
<dbReference type="GO" id="GO:0005874">
    <property type="term" value="C:microtubule"/>
    <property type="evidence" value="ECO:0007669"/>
    <property type="project" value="UniProtKB-KW"/>
</dbReference>
<sequence>MNWNVLIEQLPPISSLRYDEFIKKIVHLFQSSCPHKNVASKPRTKWITAKICASQEFLQLISMYVERNPENTELLTYYMQHKTRHMGMLRKARKEFINNTIALSDNTSRALWNVIRSETNKGSSGGGELVLLRTAMCGPGAAPRQLAEQLNQYYLAVVRDTPLRPDIPAASLFLRERVPTTENTMFLRPFTVDELNKIIQSIKKKRTKDINDMPTDLLHKLPVQLLHIMCDLFNDCILDGQYPDSMKIVKISPVYKGSGSKTDHKKYRPIAIVPAVSKAFEMGLCNRLNSFMAHHELFCSSQHAYQPGRSTRGAARRLLRAVSAQLEAGRRVAAVFLDLSRAFDLVDHQLIIAKLAHYGVRGTAQNCIRSFLSDRVQITVVGNEQSSPGKIGDRSVPQGSNVGNSLFLIMMNDLPHVTREAEFIMYADDICAIVSAETAVQLVHNLMHTIESLVNWFTINGMQVNIDKTKLLYFSLRNITTELPTVTVHNTTVPYDRSAKFVGFTFDTGLQWHDQIEDVCAKLNSAFFAISRLAPTLSRSNVITAYHAYFQSILIYGIEFWGLAADWHRPFVLQKRMIRRIMRKPPDEPARELFIELGVLTVPSLFILEVAKYVRLNLSEFTFTSKISGELASCVHRFVRHGDERVATLARRLLTALTYPLLLMLTRWLMHGEIEDPFNEFFIESRSGVPIDRMWHDKYRVREWMVPSFMSREQASQILATGKSVVFMREACAHEPAPAAHAQSLTLLLQPPTATLEVSTLVHSCYKSVVFMREACAHEPAPAAHAQSLTLLLQPPSGTEAEQEGSAWWEAPELRDAVASAHTAASQRLLTALTTHHHLLDHLVAHRRYLLLAQGDFVHHLMTLMQDELNKPASSLYVHNLSCTLEAAVRATNAQFEPPHVLSRLHVNLYPNCDGRIQEDSGWDVFALQYRVDGPLGTLFPAACAARYRLLFTQLWRVKRLEHALHDAWRRHAILNKRLKYMPEVWGLMRRVSCLRAEALRLCSALQEAGAARAEPAWAELLAGPRPHLDALLELHLAALERQCIDAMIHHTTQELQSYLGNVLNETLALRSFETTLHAGITAELDRRQAIEEMKGERVARGEEGRGGGVGERLEVQETADI</sequence>
<evidence type="ECO:0000259" key="7">
    <source>
        <dbReference type="PROSITE" id="PS50878"/>
    </source>
</evidence>
<protein>
    <submittedName>
        <fullName evidence="8">(diamondback moth) hypothetical protein</fullName>
    </submittedName>
</protein>
<comment type="caution">
    <text evidence="8">The sequence shown here is derived from an EMBL/GenBank/DDBJ whole genome shotgun (WGS) entry which is preliminary data.</text>
</comment>
<dbReference type="InterPro" id="IPR007259">
    <property type="entry name" value="GCP"/>
</dbReference>
<dbReference type="PROSITE" id="PS50878">
    <property type="entry name" value="RT_POL"/>
    <property type="match status" value="1"/>
</dbReference>
<feature type="region of interest" description="Disordered" evidence="6">
    <location>
        <begin position="1098"/>
        <end position="1122"/>
    </location>
</feature>
<proteinExistence type="inferred from homology"/>
<organism evidence="8 9">
    <name type="scientific">Plutella xylostella</name>
    <name type="common">Diamondback moth</name>
    <name type="synonym">Plutella maculipennis</name>
    <dbReference type="NCBI Taxonomy" id="51655"/>
    <lineage>
        <taxon>Eukaryota</taxon>
        <taxon>Metazoa</taxon>
        <taxon>Ecdysozoa</taxon>
        <taxon>Arthropoda</taxon>
        <taxon>Hexapoda</taxon>
        <taxon>Insecta</taxon>
        <taxon>Pterygota</taxon>
        <taxon>Neoptera</taxon>
        <taxon>Endopterygota</taxon>
        <taxon>Lepidoptera</taxon>
        <taxon>Glossata</taxon>
        <taxon>Ditrysia</taxon>
        <taxon>Yponomeutoidea</taxon>
        <taxon>Plutellidae</taxon>
        <taxon>Plutella</taxon>
    </lineage>
</organism>
<evidence type="ECO:0000256" key="2">
    <source>
        <dbReference type="ARBA" id="ARBA00010337"/>
    </source>
</evidence>
<dbReference type="PANTHER" id="PTHR19302">
    <property type="entry name" value="GAMMA TUBULIN COMPLEX PROTEIN"/>
    <property type="match status" value="1"/>
</dbReference>
<evidence type="ECO:0000256" key="1">
    <source>
        <dbReference type="ARBA" id="ARBA00004245"/>
    </source>
</evidence>
<dbReference type="Proteomes" id="UP000653454">
    <property type="component" value="Unassembled WGS sequence"/>
</dbReference>
<dbReference type="GO" id="GO:0051321">
    <property type="term" value="P:meiotic cell cycle"/>
    <property type="evidence" value="ECO:0007669"/>
    <property type="project" value="TreeGrafter"/>
</dbReference>
<dbReference type="PANTHER" id="PTHR19302:SF14">
    <property type="entry name" value="GAMMA-TUBULIN COMPLEX COMPONENT 3"/>
    <property type="match status" value="1"/>
</dbReference>
<dbReference type="Pfam" id="PF04130">
    <property type="entry name" value="GCP_C_terminal"/>
    <property type="match status" value="1"/>
</dbReference>
<evidence type="ECO:0000256" key="3">
    <source>
        <dbReference type="ARBA" id="ARBA00022490"/>
    </source>
</evidence>
<dbReference type="AlphaFoldDB" id="A0A8S4E1I3"/>
<dbReference type="GO" id="GO:0000278">
    <property type="term" value="P:mitotic cell cycle"/>
    <property type="evidence" value="ECO:0007669"/>
    <property type="project" value="TreeGrafter"/>
</dbReference>
<dbReference type="GO" id="GO:0043015">
    <property type="term" value="F:gamma-tubulin binding"/>
    <property type="evidence" value="ECO:0007669"/>
    <property type="project" value="InterPro"/>
</dbReference>
<keyword evidence="5" id="KW-0206">Cytoskeleton</keyword>
<gene>
    <name evidence="8" type="ORF">PLXY2_LOCUS3830</name>
</gene>
<evidence type="ECO:0000313" key="9">
    <source>
        <dbReference type="Proteomes" id="UP000653454"/>
    </source>
</evidence>
<keyword evidence="3" id="KW-0963">Cytoplasm</keyword>
<accession>A0A8S4E1I3</accession>
<dbReference type="GO" id="GO:0000930">
    <property type="term" value="C:gamma-tubulin complex"/>
    <property type="evidence" value="ECO:0007669"/>
    <property type="project" value="TreeGrafter"/>
</dbReference>
<dbReference type="GO" id="GO:0007020">
    <property type="term" value="P:microtubule nucleation"/>
    <property type="evidence" value="ECO:0007669"/>
    <property type="project" value="InterPro"/>
</dbReference>
<keyword evidence="9" id="KW-1185">Reference proteome</keyword>
<dbReference type="GO" id="GO:0000922">
    <property type="term" value="C:spindle pole"/>
    <property type="evidence" value="ECO:0007669"/>
    <property type="project" value="InterPro"/>
</dbReference>
<dbReference type="Pfam" id="PF00078">
    <property type="entry name" value="RVT_1"/>
    <property type="match status" value="1"/>
</dbReference>